<dbReference type="PANTHER" id="PTHR43811">
    <property type="entry name" value="FKBP-TYPE PEPTIDYL-PROLYL CIS-TRANS ISOMERASE FKPA"/>
    <property type="match status" value="1"/>
</dbReference>
<name>A0ABQ1VAE1_9BACT</name>
<feature type="signal peptide" evidence="7">
    <location>
        <begin position="1"/>
        <end position="19"/>
    </location>
</feature>
<proteinExistence type="inferred from homology"/>
<keyword evidence="3 5" id="KW-0697">Rotamase</keyword>
<dbReference type="RefSeq" id="WP_137401751.1">
    <property type="nucleotide sequence ID" value="NZ_BMIU01000030.1"/>
</dbReference>
<comment type="catalytic activity">
    <reaction evidence="1 5 6">
        <text>[protein]-peptidylproline (omega=180) = [protein]-peptidylproline (omega=0)</text>
        <dbReference type="Rhea" id="RHEA:16237"/>
        <dbReference type="Rhea" id="RHEA-COMP:10747"/>
        <dbReference type="Rhea" id="RHEA-COMP:10748"/>
        <dbReference type="ChEBI" id="CHEBI:83833"/>
        <dbReference type="ChEBI" id="CHEBI:83834"/>
        <dbReference type="EC" id="5.2.1.8"/>
    </reaction>
</comment>
<accession>A0ABQ1VAE1</accession>
<feature type="chain" id="PRO_5045275876" description="Peptidyl-prolyl cis-trans isomerase" evidence="7">
    <location>
        <begin position="20"/>
        <end position="191"/>
    </location>
</feature>
<dbReference type="PROSITE" id="PS50059">
    <property type="entry name" value="FKBP_PPIASE"/>
    <property type="match status" value="1"/>
</dbReference>
<dbReference type="InterPro" id="IPR001179">
    <property type="entry name" value="PPIase_FKBP_dom"/>
</dbReference>
<evidence type="ECO:0000256" key="2">
    <source>
        <dbReference type="ARBA" id="ARBA00006577"/>
    </source>
</evidence>
<evidence type="ECO:0000256" key="4">
    <source>
        <dbReference type="ARBA" id="ARBA00023235"/>
    </source>
</evidence>
<evidence type="ECO:0000256" key="6">
    <source>
        <dbReference type="RuleBase" id="RU003915"/>
    </source>
</evidence>
<dbReference type="Gene3D" id="3.10.50.40">
    <property type="match status" value="1"/>
</dbReference>
<evidence type="ECO:0000313" key="10">
    <source>
        <dbReference type="Proteomes" id="UP000647339"/>
    </source>
</evidence>
<keyword evidence="10" id="KW-1185">Reference proteome</keyword>
<evidence type="ECO:0000256" key="7">
    <source>
        <dbReference type="SAM" id="SignalP"/>
    </source>
</evidence>
<comment type="caution">
    <text evidence="9">The sequence shown here is derived from an EMBL/GenBank/DDBJ whole genome shotgun (WGS) entry which is preliminary data.</text>
</comment>
<evidence type="ECO:0000256" key="5">
    <source>
        <dbReference type="PROSITE-ProRule" id="PRU00277"/>
    </source>
</evidence>
<dbReference type="EMBL" id="BMIU01000030">
    <property type="protein sequence ID" value="GGF48783.1"/>
    <property type="molecule type" value="Genomic_DNA"/>
</dbReference>
<feature type="domain" description="PPIase FKBP-type" evidence="8">
    <location>
        <begin position="82"/>
        <end position="191"/>
    </location>
</feature>
<dbReference type="SUPFAM" id="SSF54534">
    <property type="entry name" value="FKBP-like"/>
    <property type="match status" value="1"/>
</dbReference>
<dbReference type="InterPro" id="IPR046357">
    <property type="entry name" value="PPIase_dom_sf"/>
</dbReference>
<dbReference type="EC" id="5.2.1.8" evidence="6"/>
<organism evidence="9 10">
    <name type="scientific">Echinicola rosea</name>
    <dbReference type="NCBI Taxonomy" id="1807691"/>
    <lineage>
        <taxon>Bacteria</taxon>
        <taxon>Pseudomonadati</taxon>
        <taxon>Bacteroidota</taxon>
        <taxon>Cytophagia</taxon>
        <taxon>Cytophagales</taxon>
        <taxon>Cyclobacteriaceae</taxon>
        <taxon>Echinicola</taxon>
    </lineage>
</organism>
<comment type="similarity">
    <text evidence="2 6">Belongs to the FKBP-type PPIase family.</text>
</comment>
<reference evidence="10" key="1">
    <citation type="journal article" date="2019" name="Int. J. Syst. Evol. Microbiol.">
        <title>The Global Catalogue of Microorganisms (GCM) 10K type strain sequencing project: providing services to taxonomists for standard genome sequencing and annotation.</title>
        <authorList>
            <consortium name="The Broad Institute Genomics Platform"/>
            <consortium name="The Broad Institute Genome Sequencing Center for Infectious Disease"/>
            <person name="Wu L."/>
            <person name="Ma J."/>
        </authorList>
    </citation>
    <scope>NUCLEOTIDE SEQUENCE [LARGE SCALE GENOMIC DNA]</scope>
    <source>
        <strain evidence="10">CGMCC 1.15407</strain>
    </source>
</reference>
<evidence type="ECO:0000259" key="8">
    <source>
        <dbReference type="PROSITE" id="PS50059"/>
    </source>
</evidence>
<protein>
    <recommendedName>
        <fullName evidence="6">Peptidyl-prolyl cis-trans isomerase</fullName>
        <ecNumber evidence="6">5.2.1.8</ecNumber>
    </recommendedName>
</protein>
<keyword evidence="4 5" id="KW-0413">Isomerase</keyword>
<dbReference type="PANTHER" id="PTHR43811:SF19">
    <property type="entry name" value="39 KDA FK506-BINDING NUCLEAR PROTEIN"/>
    <property type="match status" value="1"/>
</dbReference>
<evidence type="ECO:0000313" key="9">
    <source>
        <dbReference type="EMBL" id="GGF48783.1"/>
    </source>
</evidence>
<evidence type="ECO:0000256" key="1">
    <source>
        <dbReference type="ARBA" id="ARBA00000971"/>
    </source>
</evidence>
<sequence>MKKLMIGLMAAIVGIVAFSCEPNNPYDFGPQYDFEGNMETDSLKIAAYLDTAQIDSLYRIHDPSGTVIIVQEEGDASKPNYGDVIYTNYVGKFMDGEVFDTNIESIAVENDLHEDGDTYRPLSFELFQLNPANPNPNVSPKAGFHFGFKPIRSGSKAIFVIPSPLMYRDQEVGVIPANSILVFEVDFLGMD</sequence>
<dbReference type="Pfam" id="PF00254">
    <property type="entry name" value="FKBP_C"/>
    <property type="match status" value="1"/>
</dbReference>
<evidence type="ECO:0000256" key="3">
    <source>
        <dbReference type="ARBA" id="ARBA00023110"/>
    </source>
</evidence>
<gene>
    <name evidence="9" type="ORF">GCM10011339_41760</name>
</gene>
<dbReference type="PROSITE" id="PS51257">
    <property type="entry name" value="PROKAR_LIPOPROTEIN"/>
    <property type="match status" value="1"/>
</dbReference>
<dbReference type="Proteomes" id="UP000647339">
    <property type="component" value="Unassembled WGS sequence"/>
</dbReference>
<keyword evidence="7" id="KW-0732">Signal</keyword>